<evidence type="ECO:0000256" key="3">
    <source>
        <dbReference type="ARBA" id="ARBA00022722"/>
    </source>
</evidence>
<keyword evidence="8" id="KW-0800">Toxin</keyword>
<dbReference type="Gene3D" id="3.40.50.1010">
    <property type="entry name" value="5'-nuclease"/>
    <property type="match status" value="1"/>
</dbReference>
<dbReference type="HAMAP" id="MF_00265">
    <property type="entry name" value="VapC_Nob1"/>
    <property type="match status" value="1"/>
</dbReference>
<keyword evidence="10" id="KW-0255">Endonuclease</keyword>
<comment type="caution">
    <text evidence="10">The sequence shown here is derived from an EMBL/GenBank/DDBJ whole genome shotgun (WGS) entry which is preliminary data.</text>
</comment>
<keyword evidence="11" id="KW-1185">Reference proteome</keyword>
<evidence type="ECO:0000256" key="4">
    <source>
        <dbReference type="ARBA" id="ARBA00022723"/>
    </source>
</evidence>
<comment type="function">
    <text evidence="8">Toxic component of a toxin-antitoxin (TA) system. An RNase.</text>
</comment>
<dbReference type="InterPro" id="IPR002716">
    <property type="entry name" value="PIN_dom"/>
</dbReference>
<dbReference type="InterPro" id="IPR029060">
    <property type="entry name" value="PIN-like_dom_sf"/>
</dbReference>
<dbReference type="GO" id="GO:0004519">
    <property type="term" value="F:endonuclease activity"/>
    <property type="evidence" value="ECO:0007669"/>
    <property type="project" value="UniProtKB-KW"/>
</dbReference>
<evidence type="ECO:0000313" key="11">
    <source>
        <dbReference type="Proteomes" id="UP001401887"/>
    </source>
</evidence>
<dbReference type="PANTHER" id="PTHR33653">
    <property type="entry name" value="RIBONUCLEASE VAPC2"/>
    <property type="match status" value="1"/>
</dbReference>
<dbReference type="PANTHER" id="PTHR33653:SF1">
    <property type="entry name" value="RIBONUCLEASE VAPC2"/>
    <property type="match status" value="1"/>
</dbReference>
<keyword evidence="4 8" id="KW-0479">Metal-binding</keyword>
<gene>
    <name evidence="8 10" type="primary">vapC</name>
    <name evidence="10" type="ORF">Dcar01_02559</name>
</gene>
<dbReference type="SUPFAM" id="SSF88723">
    <property type="entry name" value="PIN domain-like"/>
    <property type="match status" value="1"/>
</dbReference>
<name>A0ABP9W8Y4_9DEIO</name>
<evidence type="ECO:0000259" key="9">
    <source>
        <dbReference type="Pfam" id="PF01850"/>
    </source>
</evidence>
<dbReference type="InterPro" id="IPR022907">
    <property type="entry name" value="VapC_family"/>
</dbReference>
<organism evidence="10 11">
    <name type="scientific">Deinococcus carri</name>
    <dbReference type="NCBI Taxonomy" id="1211323"/>
    <lineage>
        <taxon>Bacteria</taxon>
        <taxon>Thermotogati</taxon>
        <taxon>Deinococcota</taxon>
        <taxon>Deinococci</taxon>
        <taxon>Deinococcales</taxon>
        <taxon>Deinococcaceae</taxon>
        <taxon>Deinococcus</taxon>
    </lineage>
</organism>
<sequence>MTPPLLYLLDTNICIFTMNRRPEQVGRRMREVTAAGHQLGISSVTLHELWYGVRRSGRPEQNAARLSTLVQTLDVFDFGPEAAEAAAGIRAALAGSGSPIGPYDVLIAGHAQSLNALVVTNNLGEFARVPGLHYEDWTREEGEG</sequence>
<dbReference type="Pfam" id="PF01850">
    <property type="entry name" value="PIN"/>
    <property type="match status" value="1"/>
</dbReference>
<dbReference type="EC" id="3.1.-.-" evidence="8"/>
<dbReference type="EMBL" id="BAABRP010000010">
    <property type="protein sequence ID" value="GAA5513811.1"/>
    <property type="molecule type" value="Genomic_DNA"/>
</dbReference>
<keyword evidence="2 8" id="KW-1277">Toxin-antitoxin system</keyword>
<evidence type="ECO:0000256" key="8">
    <source>
        <dbReference type="HAMAP-Rule" id="MF_00265"/>
    </source>
</evidence>
<keyword evidence="6 8" id="KW-0460">Magnesium</keyword>
<proteinExistence type="inferred from homology"/>
<evidence type="ECO:0000256" key="5">
    <source>
        <dbReference type="ARBA" id="ARBA00022801"/>
    </source>
</evidence>
<evidence type="ECO:0000256" key="6">
    <source>
        <dbReference type="ARBA" id="ARBA00022842"/>
    </source>
</evidence>
<protein>
    <recommendedName>
        <fullName evidence="8">Ribonuclease VapC</fullName>
        <shortName evidence="8">RNase VapC</shortName>
        <ecNumber evidence="8">3.1.-.-</ecNumber>
    </recommendedName>
    <alternativeName>
        <fullName evidence="8">Toxin VapC</fullName>
    </alternativeName>
</protein>
<keyword evidence="5 8" id="KW-0378">Hydrolase</keyword>
<dbReference type="Proteomes" id="UP001401887">
    <property type="component" value="Unassembled WGS sequence"/>
</dbReference>
<accession>A0ABP9W8Y4</accession>
<comment type="cofactor">
    <cofactor evidence="1 8">
        <name>Mg(2+)</name>
        <dbReference type="ChEBI" id="CHEBI:18420"/>
    </cofactor>
</comment>
<evidence type="ECO:0000256" key="2">
    <source>
        <dbReference type="ARBA" id="ARBA00022649"/>
    </source>
</evidence>
<evidence type="ECO:0000313" key="10">
    <source>
        <dbReference type="EMBL" id="GAA5513811.1"/>
    </source>
</evidence>
<dbReference type="RefSeq" id="WP_345465755.1">
    <property type="nucleotide sequence ID" value="NZ_BAABRP010000010.1"/>
</dbReference>
<keyword evidence="3 8" id="KW-0540">Nuclease</keyword>
<feature type="binding site" evidence="8">
    <location>
        <position position="10"/>
    </location>
    <ligand>
        <name>Mg(2+)</name>
        <dbReference type="ChEBI" id="CHEBI:18420"/>
    </ligand>
</feature>
<evidence type="ECO:0000256" key="1">
    <source>
        <dbReference type="ARBA" id="ARBA00001946"/>
    </source>
</evidence>
<evidence type="ECO:0000256" key="7">
    <source>
        <dbReference type="ARBA" id="ARBA00038093"/>
    </source>
</evidence>
<dbReference type="InterPro" id="IPR050556">
    <property type="entry name" value="Type_II_TA_system_RNase"/>
</dbReference>
<feature type="domain" description="PIN" evidence="9">
    <location>
        <begin position="7"/>
        <end position="131"/>
    </location>
</feature>
<reference evidence="10 11" key="1">
    <citation type="submission" date="2024-02" db="EMBL/GenBank/DDBJ databases">
        <title>Deinococcus carri NBRC 110142.</title>
        <authorList>
            <person name="Ichikawa N."/>
            <person name="Katano-Makiyama Y."/>
            <person name="Hidaka K."/>
        </authorList>
    </citation>
    <scope>NUCLEOTIDE SEQUENCE [LARGE SCALE GENOMIC DNA]</scope>
    <source>
        <strain evidence="10 11">NBRC 110142</strain>
    </source>
</reference>
<feature type="binding site" evidence="8">
    <location>
        <position position="104"/>
    </location>
    <ligand>
        <name>Mg(2+)</name>
        <dbReference type="ChEBI" id="CHEBI:18420"/>
    </ligand>
</feature>
<comment type="similarity">
    <text evidence="7 8">Belongs to the PINc/VapC protein family.</text>
</comment>